<evidence type="ECO:0000313" key="2">
    <source>
        <dbReference type="Proteomes" id="UP001139409"/>
    </source>
</evidence>
<sequence length="185" mass="20449">MKKLVIILGILIAVIVISMVALRQYTKSFSPEDTATIDMGEVSVTVHYCRPLVGDREIFGELVPYGEVWRTGANEATVFRSTSDLQIGENILPAGEYSVFTVPGPENWDVIFNSETGQWGISVINGGKANRKEKNDILTTTVPAITTDEFFEQFTISLEGMSGEIDLIIMWENTMVVVPMNIVTP</sequence>
<organism evidence="1 2">
    <name type="scientific">Fulvivirga sedimenti</name>
    <dbReference type="NCBI Taxonomy" id="2879465"/>
    <lineage>
        <taxon>Bacteria</taxon>
        <taxon>Pseudomonadati</taxon>
        <taxon>Bacteroidota</taxon>
        <taxon>Cytophagia</taxon>
        <taxon>Cytophagales</taxon>
        <taxon>Fulvivirgaceae</taxon>
        <taxon>Fulvivirga</taxon>
    </lineage>
</organism>
<name>A0A9X1L2N9_9BACT</name>
<comment type="caution">
    <text evidence="1">The sequence shown here is derived from an EMBL/GenBank/DDBJ whole genome shotgun (WGS) entry which is preliminary data.</text>
</comment>
<dbReference type="RefSeq" id="WP_225699251.1">
    <property type="nucleotide sequence ID" value="NZ_JAIXNE010000006.1"/>
</dbReference>
<protein>
    <submittedName>
        <fullName evidence="1">DUF2911 domain-containing protein</fullName>
    </submittedName>
</protein>
<reference evidence="1" key="1">
    <citation type="submission" date="2021-09" db="EMBL/GenBank/DDBJ databases">
        <title>Fulvivirga sp. isolated from coastal sediment.</title>
        <authorList>
            <person name="Yu H."/>
        </authorList>
    </citation>
    <scope>NUCLEOTIDE SEQUENCE</scope>
    <source>
        <strain evidence="1">1062</strain>
    </source>
</reference>
<dbReference type="AlphaFoldDB" id="A0A9X1L2N9"/>
<evidence type="ECO:0000313" key="1">
    <source>
        <dbReference type="EMBL" id="MCA6078391.1"/>
    </source>
</evidence>
<dbReference type="EMBL" id="JAIXNE010000006">
    <property type="protein sequence ID" value="MCA6078391.1"/>
    <property type="molecule type" value="Genomic_DNA"/>
</dbReference>
<keyword evidence="2" id="KW-1185">Reference proteome</keyword>
<gene>
    <name evidence="1" type="ORF">LDX50_26195</name>
</gene>
<dbReference type="Pfam" id="PF11138">
    <property type="entry name" value="DUF2911"/>
    <property type="match status" value="1"/>
</dbReference>
<proteinExistence type="predicted"/>
<dbReference type="InterPro" id="IPR021314">
    <property type="entry name" value="DUF2911"/>
</dbReference>
<accession>A0A9X1L2N9</accession>
<dbReference type="Proteomes" id="UP001139409">
    <property type="component" value="Unassembled WGS sequence"/>
</dbReference>